<keyword evidence="4" id="KW-1185">Reference proteome</keyword>
<name>A0A838CUG8_9BACI</name>
<feature type="transmembrane region" description="Helical" evidence="1">
    <location>
        <begin position="16"/>
        <end position="36"/>
    </location>
</feature>
<dbReference type="RefSeq" id="WP_181472467.1">
    <property type="nucleotide sequence ID" value="NZ_JACEFG010000002.1"/>
</dbReference>
<evidence type="ECO:0000313" key="4">
    <source>
        <dbReference type="Proteomes" id="UP000571017"/>
    </source>
</evidence>
<keyword evidence="1" id="KW-1133">Transmembrane helix</keyword>
<protein>
    <recommendedName>
        <fullName evidence="2">DUF2231 domain-containing protein</fullName>
    </recommendedName>
</protein>
<comment type="caution">
    <text evidence="3">The sequence shown here is derived from an EMBL/GenBank/DDBJ whole genome shotgun (WGS) entry which is preliminary data.</text>
</comment>
<evidence type="ECO:0000259" key="2">
    <source>
        <dbReference type="Pfam" id="PF09990"/>
    </source>
</evidence>
<evidence type="ECO:0000256" key="1">
    <source>
        <dbReference type="SAM" id="Phobius"/>
    </source>
</evidence>
<feature type="domain" description="DUF2231" evidence="2">
    <location>
        <begin position="11"/>
        <end position="145"/>
    </location>
</feature>
<feature type="transmembrane region" description="Helical" evidence="1">
    <location>
        <begin position="90"/>
        <end position="109"/>
    </location>
</feature>
<dbReference type="Proteomes" id="UP000571017">
    <property type="component" value="Unassembled WGS sequence"/>
</dbReference>
<evidence type="ECO:0000313" key="3">
    <source>
        <dbReference type="EMBL" id="MBA2175459.1"/>
    </source>
</evidence>
<keyword evidence="1" id="KW-0812">Transmembrane</keyword>
<reference evidence="3 4" key="1">
    <citation type="journal article" date="2004" name="Extremophiles">
        <title>Halobacillus locisalis sp. nov., a halophilic bacterium isolated from a marine solar saltern of the Yellow Sea in Korea.</title>
        <authorList>
            <person name="Yoon J.H."/>
            <person name="Kang K.H."/>
            <person name="Oh T.K."/>
            <person name="Park Y.H."/>
        </authorList>
    </citation>
    <scope>NUCLEOTIDE SEQUENCE [LARGE SCALE GENOMIC DNA]</scope>
    <source>
        <strain evidence="3 4">KCTC 3788</strain>
    </source>
</reference>
<dbReference type="InterPro" id="IPR019251">
    <property type="entry name" value="DUF2231_TM"/>
</dbReference>
<feature type="transmembrane region" description="Helical" evidence="1">
    <location>
        <begin position="121"/>
        <end position="140"/>
    </location>
</feature>
<dbReference type="EMBL" id="JACEFG010000002">
    <property type="protein sequence ID" value="MBA2175459.1"/>
    <property type="molecule type" value="Genomic_DNA"/>
</dbReference>
<feature type="transmembrane region" description="Helical" evidence="1">
    <location>
        <begin position="48"/>
        <end position="70"/>
    </location>
</feature>
<sequence length="147" mass="16325">MSILGAYIIPDPLHPAIVHLPIALWLVSSLFLLLALWRPDFFMKAASWLLVIGTIGGIISYYTGPNAIGVAAQIFPSSSLNEHLNTHRVLAQWSTITYIVTTIGVFSYLFWKKNKYLKISLAVLGVIGGLLVFFTGHYAGRMLYEDL</sequence>
<dbReference type="Pfam" id="PF09990">
    <property type="entry name" value="DUF2231"/>
    <property type="match status" value="1"/>
</dbReference>
<organism evidence="3 4">
    <name type="scientific">Halobacillus locisalis</name>
    <dbReference type="NCBI Taxonomy" id="220753"/>
    <lineage>
        <taxon>Bacteria</taxon>
        <taxon>Bacillati</taxon>
        <taxon>Bacillota</taxon>
        <taxon>Bacilli</taxon>
        <taxon>Bacillales</taxon>
        <taxon>Bacillaceae</taxon>
        <taxon>Halobacillus</taxon>
    </lineage>
</organism>
<accession>A0A838CUG8</accession>
<keyword evidence="1" id="KW-0472">Membrane</keyword>
<gene>
    <name evidence="3" type="ORF">H0266_11195</name>
</gene>
<dbReference type="AlphaFoldDB" id="A0A838CUG8"/>
<proteinExistence type="predicted"/>